<dbReference type="STRING" id="1450648.CLORY_00500"/>
<name>A0A1V4IYZ9_9CLOT</name>
<dbReference type="EMBL" id="MZGV01000001">
    <property type="protein sequence ID" value="OPJ65050.1"/>
    <property type="molecule type" value="Genomic_DNA"/>
</dbReference>
<comment type="caution">
    <text evidence="1">The sequence shown here is derived from an EMBL/GenBank/DDBJ whole genome shotgun (WGS) entry which is preliminary data.</text>
</comment>
<organism evidence="1 2">
    <name type="scientific">Clostridium oryzae</name>
    <dbReference type="NCBI Taxonomy" id="1450648"/>
    <lineage>
        <taxon>Bacteria</taxon>
        <taxon>Bacillati</taxon>
        <taxon>Bacillota</taxon>
        <taxon>Clostridia</taxon>
        <taxon>Eubacteriales</taxon>
        <taxon>Clostridiaceae</taxon>
        <taxon>Clostridium</taxon>
    </lineage>
</organism>
<reference evidence="1 2" key="1">
    <citation type="submission" date="2017-03" db="EMBL/GenBank/DDBJ databases">
        <title>Genome sequence of Clostridium oryzae DSM 28571.</title>
        <authorList>
            <person name="Poehlein A."/>
            <person name="Daniel R."/>
        </authorList>
    </citation>
    <scope>NUCLEOTIDE SEQUENCE [LARGE SCALE GENOMIC DNA]</scope>
    <source>
        <strain evidence="1 2">DSM 28571</strain>
    </source>
</reference>
<dbReference type="RefSeq" id="WP_079421575.1">
    <property type="nucleotide sequence ID" value="NZ_MZGV01000001.1"/>
</dbReference>
<evidence type="ECO:0008006" key="3">
    <source>
        <dbReference type="Google" id="ProtNLM"/>
    </source>
</evidence>
<gene>
    <name evidence="1" type="ORF">CLORY_00500</name>
</gene>
<evidence type="ECO:0000313" key="1">
    <source>
        <dbReference type="EMBL" id="OPJ65050.1"/>
    </source>
</evidence>
<dbReference type="NCBIfam" id="NF033536">
    <property type="entry name" value="lasso_PqqD_Bac"/>
    <property type="match status" value="1"/>
</dbReference>
<dbReference type="Pfam" id="PF05402">
    <property type="entry name" value="PqqD"/>
    <property type="match status" value="1"/>
</dbReference>
<accession>A0A1V4IYZ9</accession>
<dbReference type="AlphaFoldDB" id="A0A1V4IYZ9"/>
<dbReference type="InterPro" id="IPR041881">
    <property type="entry name" value="PqqD_sf"/>
</dbReference>
<dbReference type="Proteomes" id="UP000190080">
    <property type="component" value="Unassembled WGS sequence"/>
</dbReference>
<keyword evidence="2" id="KW-1185">Reference proteome</keyword>
<sequence>MEKRIEVNSTVKQNKHINVTDCDGEKAMLSMKSEKYFIMNKIGSRIWDMISEPITVNDVILKLINEYHLDYNHCEEIVLEFLNLLDKEDIVVKVDTIRQ</sequence>
<proteinExistence type="predicted"/>
<dbReference type="OrthoDB" id="1495225at2"/>
<protein>
    <recommendedName>
        <fullName evidence="3">Coenzyme PQQ synthesis protein D</fullName>
    </recommendedName>
</protein>
<dbReference type="InterPro" id="IPR008792">
    <property type="entry name" value="PQQD"/>
</dbReference>
<evidence type="ECO:0000313" key="2">
    <source>
        <dbReference type="Proteomes" id="UP000190080"/>
    </source>
</evidence>
<dbReference type="Gene3D" id="1.10.10.1150">
    <property type="entry name" value="Coenzyme PQQ synthesis protein D (PqqD)"/>
    <property type="match status" value="1"/>
</dbReference>